<protein>
    <submittedName>
        <fullName evidence="4">Xylanase</fullName>
    </submittedName>
</protein>
<keyword evidence="4" id="KW-0119">Carbohydrate metabolism</keyword>
<feature type="region of interest" description="Disordered" evidence="2">
    <location>
        <begin position="265"/>
        <end position="303"/>
    </location>
</feature>
<proteinExistence type="predicted"/>
<keyword evidence="1 4" id="KW-0378">Hydrolase</keyword>
<keyword evidence="4" id="KW-0858">Xylan degradation</keyword>
<dbReference type="InterPro" id="IPR002925">
    <property type="entry name" value="Dienelactn_hydro"/>
</dbReference>
<dbReference type="PANTHER" id="PTHR48081">
    <property type="entry name" value="AB HYDROLASE SUPERFAMILY PROTEIN C4A8.06C"/>
    <property type="match status" value="1"/>
</dbReference>
<dbReference type="PANTHER" id="PTHR48081:SF6">
    <property type="entry name" value="PEPTIDASE S9 PROLYL OLIGOPEPTIDASE CATALYTIC DOMAIN-CONTAINING PROTEIN"/>
    <property type="match status" value="1"/>
</dbReference>
<keyword evidence="4" id="KW-0326">Glycosidase</keyword>
<gene>
    <name evidence="4" type="primary">xynB</name>
    <name evidence="4" type="ORF">GCM10011487_44530</name>
</gene>
<accession>A0A829YHU2</accession>
<dbReference type="EMBL" id="BLJN01000004">
    <property type="protein sequence ID" value="GFE82453.1"/>
    <property type="molecule type" value="Genomic_DNA"/>
</dbReference>
<dbReference type="InterPro" id="IPR050300">
    <property type="entry name" value="GDXG_lipolytic_enzyme"/>
</dbReference>
<dbReference type="Gene3D" id="3.40.50.1820">
    <property type="entry name" value="alpha/beta hydrolase"/>
    <property type="match status" value="1"/>
</dbReference>
<organism evidence="4 5">
    <name type="scientific">Steroidobacter agaridevorans</name>
    <dbReference type="NCBI Taxonomy" id="2695856"/>
    <lineage>
        <taxon>Bacteria</taxon>
        <taxon>Pseudomonadati</taxon>
        <taxon>Pseudomonadota</taxon>
        <taxon>Gammaproteobacteria</taxon>
        <taxon>Steroidobacterales</taxon>
        <taxon>Steroidobacteraceae</taxon>
        <taxon>Steroidobacter</taxon>
    </lineage>
</organism>
<keyword evidence="5" id="KW-1185">Reference proteome</keyword>
<dbReference type="GO" id="GO:0016798">
    <property type="term" value="F:hydrolase activity, acting on glycosyl bonds"/>
    <property type="evidence" value="ECO:0007669"/>
    <property type="project" value="UniProtKB-KW"/>
</dbReference>
<evidence type="ECO:0000259" key="3">
    <source>
        <dbReference type="Pfam" id="PF01738"/>
    </source>
</evidence>
<name>A0A829YHU2_9GAMM</name>
<dbReference type="GO" id="GO:0045493">
    <property type="term" value="P:xylan catabolic process"/>
    <property type="evidence" value="ECO:0007669"/>
    <property type="project" value="UniProtKB-KW"/>
</dbReference>
<dbReference type="AlphaFoldDB" id="A0A829YHU2"/>
<feature type="domain" description="Dienelactone hydrolase" evidence="3">
    <location>
        <begin position="75"/>
        <end position="241"/>
    </location>
</feature>
<dbReference type="Pfam" id="PF01738">
    <property type="entry name" value="DLH"/>
    <property type="match status" value="1"/>
</dbReference>
<dbReference type="InterPro" id="IPR029058">
    <property type="entry name" value="AB_hydrolase_fold"/>
</dbReference>
<evidence type="ECO:0000256" key="1">
    <source>
        <dbReference type="ARBA" id="ARBA00022801"/>
    </source>
</evidence>
<evidence type="ECO:0000313" key="4">
    <source>
        <dbReference type="EMBL" id="GFE82453.1"/>
    </source>
</evidence>
<evidence type="ECO:0000313" key="5">
    <source>
        <dbReference type="Proteomes" id="UP000445000"/>
    </source>
</evidence>
<feature type="compositionally biased region" description="Basic and acidic residues" evidence="2">
    <location>
        <begin position="288"/>
        <end position="303"/>
    </location>
</feature>
<reference evidence="5" key="1">
    <citation type="submission" date="2020-01" db="EMBL/GenBank/DDBJ databases">
        <title>'Steroidobacter agaridevorans' sp. nov., agar-degrading bacteria isolated from rhizosphere soils.</title>
        <authorList>
            <person name="Ikenaga M."/>
            <person name="Kataoka M."/>
            <person name="Murouchi A."/>
            <person name="Katsuragi S."/>
            <person name="Sakai M."/>
        </authorList>
    </citation>
    <scope>NUCLEOTIDE SEQUENCE [LARGE SCALE GENOMIC DNA]</scope>
    <source>
        <strain evidence="5">YU21-B</strain>
    </source>
</reference>
<keyword evidence="4" id="KW-0624">Polysaccharide degradation</keyword>
<evidence type="ECO:0000256" key="2">
    <source>
        <dbReference type="SAM" id="MobiDB-lite"/>
    </source>
</evidence>
<dbReference type="Proteomes" id="UP000445000">
    <property type="component" value="Unassembled WGS sequence"/>
</dbReference>
<comment type="caution">
    <text evidence="4">The sequence shown here is derived from an EMBL/GenBank/DDBJ whole genome shotgun (WGS) entry which is preliminary data.</text>
</comment>
<sequence>MRLWPGAAPGTETWTGPEVERVDEGPSGKVQIKTNVTVPALTVFRPDPWEANGTAMLVLPGGAFAALAWDIEGTEVARWLTKRGITAFVLKYRVRPFQTDSGEPPTDIGEIFRLLETHRKIAVMDASQSVRLLRERADDYGIVPDRIGMVGFSAGGIATIGVLLEGEASARPNFAVPAYAPMMIDKPAPPNAPPLFIVGAQDDPLAGDGPNLYNLWTQSQRPAELHMYAQGSHGFGMRPKDLPVDQWPCALESWLDSLGMLTKADPTGKQKISRHENRPKHSSCRSPRSADARDEQWRWDDEH</sequence>
<dbReference type="SUPFAM" id="SSF53474">
    <property type="entry name" value="alpha/beta-Hydrolases"/>
    <property type="match status" value="1"/>
</dbReference>